<comment type="caution">
    <text evidence="4">Lacks conserved residue(s) required for the propagation of feature annotation.</text>
</comment>
<evidence type="ECO:0000256" key="2">
    <source>
        <dbReference type="ARBA" id="ARBA00039140"/>
    </source>
</evidence>
<dbReference type="SUPFAM" id="SSF47757">
    <property type="entry name" value="Chemotaxis receptor methyltransferase CheR, N-terminal domain"/>
    <property type="match status" value="1"/>
</dbReference>
<evidence type="ECO:0000256" key="3">
    <source>
        <dbReference type="ARBA" id="ARBA00048267"/>
    </source>
</evidence>
<feature type="domain" description="CheB-type methylesterase" evidence="5">
    <location>
        <begin position="1"/>
        <end position="164"/>
    </location>
</feature>
<dbReference type="PROSITE" id="PS50122">
    <property type="entry name" value="CHEB"/>
    <property type="match status" value="1"/>
</dbReference>
<dbReference type="EC" id="3.1.1.61" evidence="2"/>
<comment type="catalytic activity">
    <reaction evidence="3">
        <text>[protein]-L-glutamate 5-O-methyl ester + H2O = L-glutamyl-[protein] + methanol + H(+)</text>
        <dbReference type="Rhea" id="RHEA:23236"/>
        <dbReference type="Rhea" id="RHEA-COMP:10208"/>
        <dbReference type="Rhea" id="RHEA-COMP:10311"/>
        <dbReference type="ChEBI" id="CHEBI:15377"/>
        <dbReference type="ChEBI" id="CHEBI:15378"/>
        <dbReference type="ChEBI" id="CHEBI:17790"/>
        <dbReference type="ChEBI" id="CHEBI:29973"/>
        <dbReference type="ChEBI" id="CHEBI:82795"/>
        <dbReference type="EC" id="3.1.1.61"/>
    </reaction>
</comment>
<dbReference type="Proteomes" id="UP000316388">
    <property type="component" value="Unassembled WGS sequence"/>
</dbReference>
<dbReference type="InterPro" id="IPR000673">
    <property type="entry name" value="Sig_transdc_resp-reg_Me-estase"/>
</dbReference>
<dbReference type="PANTHER" id="PTHR42872:SF6">
    <property type="entry name" value="PROTEIN-GLUTAMATE METHYLESTERASE_PROTEIN-GLUTAMINE GLUTAMINASE"/>
    <property type="match status" value="1"/>
</dbReference>
<sequence length="319" mass="33893">MPHDPRMAAIVAQHLAGSEPSALVRLLQAVTRIPVQPIADGMPLRGGLLYVTPPGHHVEIDGRVLRLYAAKSGPAPVPSLDRLFSSAARALGRHALAIVLSGTGQDGAVGARVVREAGGAVWTEQPSEAPFASMPQALIDRGLADHVASAVALGRRLGNWIDGPVAVHGTADMAGERAAFHALVERLGSRSGLDLGQYQEATLRRQFERVMRQHGASSLAQLAQDAQNDPQLVQALLQSLTIGVTEWLRNPSAFNALRLAWREYILHPGPPRRGRDNAAPVVGGVLDRRGSLWPGHADRRCPCRAGLHHGLGGAGLGRQ</sequence>
<reference evidence="6 7" key="1">
    <citation type="submission" date="2019-07" db="EMBL/GenBank/DDBJ databases">
        <title>Tepidimonas fonticaldi AT-A2 draft genome.</title>
        <authorList>
            <person name="Da Costa M.S."/>
            <person name="Froufe H.J.C."/>
            <person name="Egas C."/>
            <person name="Albuquerque L."/>
        </authorList>
    </citation>
    <scope>NUCLEOTIDE SEQUENCE [LARGE SCALE GENOMIC DNA]</scope>
    <source>
        <strain evidence="6 7">AT-A2</strain>
    </source>
</reference>
<dbReference type="Pfam" id="PF01339">
    <property type="entry name" value="CheB_methylest"/>
    <property type="match status" value="1"/>
</dbReference>
<protein>
    <recommendedName>
        <fullName evidence="2">protein-glutamate methylesterase</fullName>
        <ecNumber evidence="2">3.1.1.61</ecNumber>
    </recommendedName>
</protein>
<evidence type="ECO:0000313" key="6">
    <source>
        <dbReference type="EMBL" id="TSE38040.1"/>
    </source>
</evidence>
<comment type="caution">
    <text evidence="6">The sequence shown here is derived from an EMBL/GenBank/DDBJ whole genome shotgun (WGS) entry which is preliminary data.</text>
</comment>
<dbReference type="GO" id="GO:0008984">
    <property type="term" value="F:protein-glutamate methylesterase activity"/>
    <property type="evidence" value="ECO:0007669"/>
    <property type="project" value="UniProtKB-EC"/>
</dbReference>
<dbReference type="PANTHER" id="PTHR42872">
    <property type="entry name" value="PROTEIN-GLUTAMATE METHYLESTERASE/PROTEIN-GLUTAMINE GLUTAMINASE"/>
    <property type="match status" value="1"/>
</dbReference>
<evidence type="ECO:0000313" key="7">
    <source>
        <dbReference type="Proteomes" id="UP000316388"/>
    </source>
</evidence>
<dbReference type="GO" id="GO:0006935">
    <property type="term" value="P:chemotaxis"/>
    <property type="evidence" value="ECO:0007669"/>
    <property type="project" value="InterPro"/>
</dbReference>
<dbReference type="Gene3D" id="3.40.50.180">
    <property type="entry name" value="Methylesterase CheB, C-terminal domain"/>
    <property type="match status" value="1"/>
</dbReference>
<dbReference type="InterPro" id="IPR035909">
    <property type="entry name" value="CheB_C"/>
</dbReference>
<accession>A0A554XQE2</accession>
<dbReference type="AlphaFoldDB" id="A0A554XQE2"/>
<dbReference type="InterPro" id="IPR022641">
    <property type="entry name" value="CheR_N"/>
</dbReference>
<dbReference type="GO" id="GO:0005737">
    <property type="term" value="C:cytoplasm"/>
    <property type="evidence" value="ECO:0007669"/>
    <property type="project" value="InterPro"/>
</dbReference>
<evidence type="ECO:0000256" key="1">
    <source>
        <dbReference type="ARBA" id="ARBA00022801"/>
    </source>
</evidence>
<organism evidence="6 7">
    <name type="scientific">Tepidimonas fonticaldi</name>
    <dbReference type="NCBI Taxonomy" id="1101373"/>
    <lineage>
        <taxon>Bacteria</taxon>
        <taxon>Pseudomonadati</taxon>
        <taxon>Pseudomonadota</taxon>
        <taxon>Betaproteobacteria</taxon>
        <taxon>Burkholderiales</taxon>
        <taxon>Tepidimonas</taxon>
    </lineage>
</organism>
<keyword evidence="1 6" id="KW-0378">Hydrolase</keyword>
<evidence type="ECO:0000259" key="5">
    <source>
        <dbReference type="PROSITE" id="PS50122"/>
    </source>
</evidence>
<dbReference type="EMBL" id="VJOO01000002">
    <property type="protein sequence ID" value="TSE38040.1"/>
    <property type="molecule type" value="Genomic_DNA"/>
</dbReference>
<dbReference type="SUPFAM" id="SSF52738">
    <property type="entry name" value="Methylesterase CheB, C-terminal domain"/>
    <property type="match status" value="1"/>
</dbReference>
<name>A0A554XQE2_9BURK</name>
<proteinExistence type="predicted"/>
<evidence type="ECO:0000256" key="4">
    <source>
        <dbReference type="PROSITE-ProRule" id="PRU00050"/>
    </source>
</evidence>
<dbReference type="Pfam" id="PF03705">
    <property type="entry name" value="CheR_N"/>
    <property type="match status" value="1"/>
</dbReference>
<dbReference type="GO" id="GO:0000156">
    <property type="term" value="F:phosphorelay response regulator activity"/>
    <property type="evidence" value="ECO:0007669"/>
    <property type="project" value="InterPro"/>
</dbReference>
<gene>
    <name evidence="6" type="primary">cheB1</name>
    <name evidence="6" type="ORF">Tfont_00296</name>
</gene>